<dbReference type="InterPro" id="IPR035647">
    <property type="entry name" value="EFG_III/V"/>
</dbReference>
<dbReference type="PROSITE" id="PS00571">
    <property type="entry name" value="AMIDASES"/>
    <property type="match status" value="1"/>
</dbReference>
<dbReference type="GO" id="GO:0005829">
    <property type="term" value="C:cytosol"/>
    <property type="evidence" value="ECO:0007669"/>
    <property type="project" value="TreeGrafter"/>
</dbReference>
<dbReference type="GO" id="GO:0003746">
    <property type="term" value="F:translation elongation factor activity"/>
    <property type="evidence" value="ECO:0007669"/>
    <property type="project" value="UniProtKB-KW"/>
</dbReference>
<dbReference type="Pfam" id="PF01425">
    <property type="entry name" value="Amidase"/>
    <property type="match status" value="1"/>
</dbReference>
<keyword evidence="7" id="KW-0648">Protein biosynthesis</keyword>
<dbReference type="Gene3D" id="3.30.230.10">
    <property type="match status" value="1"/>
</dbReference>
<dbReference type="EnsemblPlants" id="OMERI04G00850.1">
    <property type="protein sequence ID" value="OMERI04G00850.1"/>
    <property type="gene ID" value="OMERI04G00850"/>
</dbReference>
<dbReference type="InterPro" id="IPR020568">
    <property type="entry name" value="Ribosomal_Su5_D2-typ_SF"/>
</dbReference>
<dbReference type="InterPro" id="IPR004161">
    <property type="entry name" value="EFTu-like_2"/>
</dbReference>
<dbReference type="SUPFAM" id="SSF54980">
    <property type="entry name" value="EF-G C-terminal domain-like"/>
    <property type="match status" value="2"/>
</dbReference>
<dbReference type="Pfam" id="PF03764">
    <property type="entry name" value="EFG_IV"/>
    <property type="match status" value="1"/>
</dbReference>
<dbReference type="InterPro" id="IPR020556">
    <property type="entry name" value="Amidase_CS"/>
</dbReference>
<name>A0A0E0DA52_9ORYZ</name>
<dbReference type="InterPro" id="IPR005517">
    <property type="entry name" value="Transl_elong_EFG/EF2_IV"/>
</dbReference>
<dbReference type="PANTHER" id="PTHR42908:SF10">
    <property type="entry name" value="EUKARYOTIC TRANSLATION ELONGATION FACTOR 2"/>
    <property type="match status" value="1"/>
</dbReference>
<comment type="subcellular location">
    <subcellularLocation>
        <location evidence="1">Cytoplasm</location>
    </subcellularLocation>
</comment>
<accession>A0A0E0DA52</accession>
<dbReference type="CDD" id="cd01885">
    <property type="entry name" value="EF2"/>
    <property type="match status" value="1"/>
</dbReference>
<dbReference type="SUPFAM" id="SSF52540">
    <property type="entry name" value="P-loop containing nucleoside triphosphate hydrolases"/>
    <property type="match status" value="1"/>
</dbReference>
<dbReference type="eggNOG" id="KOG1211">
    <property type="taxonomic scope" value="Eukaryota"/>
</dbReference>
<dbReference type="InterPro" id="IPR027417">
    <property type="entry name" value="P-loop_NTPase"/>
</dbReference>
<dbReference type="InterPro" id="IPR000640">
    <property type="entry name" value="EFG_V-like"/>
</dbReference>
<dbReference type="Pfam" id="PF00679">
    <property type="entry name" value="EFG_C"/>
    <property type="match status" value="1"/>
</dbReference>
<dbReference type="InterPro" id="IPR023631">
    <property type="entry name" value="Amidase_dom"/>
</dbReference>
<dbReference type="Gene3D" id="2.40.30.10">
    <property type="entry name" value="Translation factors"/>
    <property type="match status" value="1"/>
</dbReference>
<dbReference type="GO" id="GO:0005525">
    <property type="term" value="F:GTP binding"/>
    <property type="evidence" value="ECO:0007669"/>
    <property type="project" value="UniProtKB-KW"/>
</dbReference>
<evidence type="ECO:0000256" key="7">
    <source>
        <dbReference type="ARBA" id="ARBA00022917"/>
    </source>
</evidence>
<dbReference type="PANTHER" id="PTHR42908">
    <property type="entry name" value="TRANSLATION ELONGATION FACTOR-RELATED"/>
    <property type="match status" value="1"/>
</dbReference>
<dbReference type="InterPro" id="IPR031157">
    <property type="entry name" value="G_TR_CS"/>
</dbReference>
<evidence type="ECO:0000256" key="5">
    <source>
        <dbReference type="ARBA" id="ARBA00022768"/>
    </source>
</evidence>
<keyword evidence="5" id="KW-0251">Elongation factor</keyword>
<dbReference type="FunFam" id="3.40.50.300:FF:000058">
    <property type="entry name" value="Translation elongation factor 2"/>
    <property type="match status" value="1"/>
</dbReference>
<dbReference type="HOGENOM" id="CLU_002794_11_0_1"/>
<comment type="catalytic activity">
    <reaction evidence="9">
        <text>GTP + H2O = GDP + phosphate + H(+)</text>
        <dbReference type="Rhea" id="RHEA:19669"/>
        <dbReference type="ChEBI" id="CHEBI:15377"/>
        <dbReference type="ChEBI" id="CHEBI:15378"/>
        <dbReference type="ChEBI" id="CHEBI:37565"/>
        <dbReference type="ChEBI" id="CHEBI:43474"/>
        <dbReference type="ChEBI" id="CHEBI:58189"/>
    </reaction>
    <physiologicalReaction direction="left-to-right" evidence="9">
        <dbReference type="Rhea" id="RHEA:19670"/>
    </physiologicalReaction>
</comment>
<dbReference type="InterPro" id="IPR009000">
    <property type="entry name" value="Transl_B-barrel_sf"/>
</dbReference>
<dbReference type="GO" id="GO:0003924">
    <property type="term" value="F:GTPase activity"/>
    <property type="evidence" value="ECO:0007669"/>
    <property type="project" value="InterPro"/>
</dbReference>
<keyword evidence="12" id="KW-1185">Reference proteome</keyword>
<dbReference type="Pfam" id="PF03144">
    <property type="entry name" value="GTP_EFTU_D2"/>
    <property type="match status" value="1"/>
</dbReference>
<dbReference type="Gramene" id="OMERI04G00850.1">
    <property type="protein sequence ID" value="OMERI04G00850.1"/>
    <property type="gene ID" value="OMERI04G00850"/>
</dbReference>
<dbReference type="Pfam" id="PF14492">
    <property type="entry name" value="EFG_III"/>
    <property type="match status" value="1"/>
</dbReference>
<evidence type="ECO:0000256" key="1">
    <source>
        <dbReference type="ARBA" id="ARBA00004496"/>
    </source>
</evidence>
<dbReference type="FunFam" id="3.90.1300.10:FF:000004">
    <property type="entry name" value="Outer envelope protein 64, mitochondrial"/>
    <property type="match status" value="1"/>
</dbReference>
<dbReference type="FunFam" id="3.30.70.870:FF:000002">
    <property type="entry name" value="Translation elongation factor 2"/>
    <property type="match status" value="1"/>
</dbReference>
<evidence type="ECO:0000256" key="3">
    <source>
        <dbReference type="ARBA" id="ARBA00022490"/>
    </source>
</evidence>
<evidence type="ECO:0000256" key="8">
    <source>
        <dbReference type="ARBA" id="ARBA00023134"/>
    </source>
</evidence>
<keyword evidence="6" id="KW-0378">Hydrolase</keyword>
<dbReference type="FunFam" id="3.30.230.10:FF:000006">
    <property type="entry name" value="Translation elongation factor 2"/>
    <property type="match status" value="1"/>
</dbReference>
<reference evidence="11" key="2">
    <citation type="submission" date="2018-05" db="EMBL/GenBank/DDBJ databases">
        <title>OmerRS3 (Oryza meridionalis Reference Sequence Version 3).</title>
        <authorList>
            <person name="Zhang J."/>
            <person name="Kudrna D."/>
            <person name="Lee S."/>
            <person name="Talag J."/>
            <person name="Welchert J."/>
            <person name="Wing R.A."/>
        </authorList>
    </citation>
    <scope>NUCLEOTIDE SEQUENCE [LARGE SCALE GENOMIC DNA]</scope>
    <source>
        <strain evidence="11">cv. OR44</strain>
    </source>
</reference>
<dbReference type="SUPFAM" id="SSF75304">
    <property type="entry name" value="Amidase signature (AS) enzymes"/>
    <property type="match status" value="1"/>
</dbReference>
<dbReference type="CDD" id="cd16268">
    <property type="entry name" value="EF2_II"/>
    <property type="match status" value="1"/>
</dbReference>
<dbReference type="Gene3D" id="3.90.1300.10">
    <property type="entry name" value="Amidase signature (AS) domain"/>
    <property type="match status" value="1"/>
</dbReference>
<dbReference type="FunFam" id="3.30.70.240:FF:000003">
    <property type="entry name" value="Translation elongation factor 2"/>
    <property type="match status" value="1"/>
</dbReference>
<dbReference type="eggNOG" id="KOG0469">
    <property type="taxonomic scope" value="Eukaryota"/>
</dbReference>
<dbReference type="CDD" id="cd04096">
    <property type="entry name" value="eEF2_snRNP_like_C"/>
    <property type="match status" value="1"/>
</dbReference>
<dbReference type="GO" id="GO:0043022">
    <property type="term" value="F:ribosome binding"/>
    <property type="evidence" value="ECO:0007669"/>
    <property type="project" value="TreeGrafter"/>
</dbReference>
<evidence type="ECO:0000259" key="10">
    <source>
        <dbReference type="PROSITE" id="PS51722"/>
    </source>
</evidence>
<dbReference type="PRINTS" id="PR00315">
    <property type="entry name" value="ELONGATNFCT"/>
</dbReference>
<dbReference type="InterPro" id="IPR000795">
    <property type="entry name" value="T_Tr_GTP-bd_dom"/>
</dbReference>
<dbReference type="InterPro" id="IPR005225">
    <property type="entry name" value="Small_GTP-bd"/>
</dbReference>
<organism evidence="11">
    <name type="scientific">Oryza meridionalis</name>
    <dbReference type="NCBI Taxonomy" id="40149"/>
    <lineage>
        <taxon>Eukaryota</taxon>
        <taxon>Viridiplantae</taxon>
        <taxon>Streptophyta</taxon>
        <taxon>Embryophyta</taxon>
        <taxon>Tracheophyta</taxon>
        <taxon>Spermatophyta</taxon>
        <taxon>Magnoliopsida</taxon>
        <taxon>Liliopsida</taxon>
        <taxon>Poales</taxon>
        <taxon>Poaceae</taxon>
        <taxon>BOP clade</taxon>
        <taxon>Oryzoideae</taxon>
        <taxon>Oryzeae</taxon>
        <taxon>Oryzinae</taxon>
        <taxon>Oryza</taxon>
    </lineage>
</organism>
<keyword evidence="4" id="KW-0547">Nucleotide-binding</keyword>
<dbReference type="STRING" id="40149.A0A0E0DA52"/>
<dbReference type="InterPro" id="IPR041095">
    <property type="entry name" value="EFG_II"/>
</dbReference>
<dbReference type="PROSITE" id="PS51722">
    <property type="entry name" value="G_TR_2"/>
    <property type="match status" value="1"/>
</dbReference>
<protein>
    <recommendedName>
        <fullName evidence="10">Tr-type G domain-containing protein</fullName>
    </recommendedName>
</protein>
<evidence type="ECO:0000256" key="2">
    <source>
        <dbReference type="ARBA" id="ARBA00009199"/>
    </source>
</evidence>
<sequence length="1328" mass="144938">MAEDFGAFMERFVPPPPPPPSPSSQQLPLHGLTFAIKDIFDIAGRVTGFGNPDWARTHAPAAATSPVVLAALAAGATSLGTTIMDEMAYSIYGENAHYGTPANPCAPGRVPGGSSSGSAVAVAANLVDFSLGTDTGGSVRVPAAYCGIFGLRTSHGLVSAQNVIPMAQMFDTVGWFARDLSTLSRVTKVLLPLPDDTVKHPTHVTIPMDCFQILGSPDDHTYQIVNASVAKKFGSHAIDNANLGDFVSDNVPSIGKFIADFSESELPSVPALSVISHVMFSLLRSQFKANHAEWVNSVKPNLGPGLRENIHGAIASGDDEPLEEFLAVRAEFKSALAALLKDHGILAIPTVPGPPPMVGIQAAPLDSYQARAFSLLDIAVVSGFCQVSIPLGTRNGLPVSVSLVARHGADHFLLNVAEELYQTLIDEATKAWISTVTRAPAAAAAIVTLAGFTEEEADSPDPSSSILLLRLPPSPRARVRSPPRQMVKFTVEELRRIMDKKNNIRNMSVIAHVDHGKSTLTDSLVAAAGIIAQEVAGDVRMTDTRADEAERGITIKSTGISLFYEMSDESLKLYKGERDGNEYLINLIDSPGHVDFSSEVTAALRITDGALVVVDCIEGVCVQTETVLRQALGERIRPVLTVNKMDRCFLELQVEGEEAYQTFSRVIENANVIMATYEDTLLGDVQVYPEKGTVAFSAGLHGWAFTLSSFAKMYASKFGVDESKMMERLWGENFFDPATKKWTNKSTGSATCKRGFVQFCYEPIKQIINTCMNDQKDKLWPMLQKLGVVMKADEKDLMGKALMKRVMQTWLPASNALLEMMIYHLPSPSKAQKYRVENLYEGPLDDVYATAIRNCDPEGPLMLYVSKMIPASDKGRFFAFGRVFSGRVATGMKVRIMGPNYVPGQKKDLYVKSVQRTVIWMGKKQESVEDVPCGNTVAMVGLDQFITKNATLTNEKEADACPIRAMKFSVSPVVRVAVQCKVASDLPKLVEGLKRLAKSDPMVLCTIEESGEHIIAGAGELHLEICLKDLQEDFMGGAEIIVSPPVVSFRETVLEKSCRTVMSKSPNKHNRLYMEARPLEEGLAEAIDDGRIGPRDDPKVRSKILSEEFGWDKDLAKKIWCFGPETTGPNMVVDMCKGVQYLNEIKDSVVAGFQWASKEGALAEENMRGICFEVCDVVLHADAIHRGGGQVIPTARRVIYASQLTAKPRLLEPVYLVEIQAPENALGGIYGVLNQKRGHVFEEMQRPGTPLYNIKAYLPVIESFGFSSQLRAATSGQAFPQCVFDHWDMMTSDPLEVSSQANQLVLDIRKRKGLKEQMTPLSDFEDKL</sequence>
<dbReference type="NCBIfam" id="TIGR00231">
    <property type="entry name" value="small_GTP"/>
    <property type="match status" value="1"/>
</dbReference>
<dbReference type="InterPro" id="IPR036928">
    <property type="entry name" value="AS_sf"/>
</dbReference>
<evidence type="ECO:0000256" key="6">
    <source>
        <dbReference type="ARBA" id="ARBA00022801"/>
    </source>
</evidence>
<keyword evidence="3" id="KW-0963">Cytoplasm</keyword>
<feature type="domain" description="Tr-type G" evidence="10">
    <location>
        <begin position="502"/>
        <end position="829"/>
    </location>
</feature>
<dbReference type="Pfam" id="PF00009">
    <property type="entry name" value="GTP_EFTU"/>
    <property type="match status" value="1"/>
</dbReference>
<dbReference type="Gene3D" id="3.30.70.240">
    <property type="match status" value="1"/>
</dbReference>
<dbReference type="PROSITE" id="PS00301">
    <property type="entry name" value="G_TR_1"/>
    <property type="match status" value="1"/>
</dbReference>
<dbReference type="FunFam" id="2.40.30.10:FF:000010">
    <property type="entry name" value="Translation elongation factor 2"/>
    <property type="match status" value="1"/>
</dbReference>
<dbReference type="CDD" id="cd16261">
    <property type="entry name" value="EF2_snRNP_III"/>
    <property type="match status" value="1"/>
</dbReference>
<evidence type="ECO:0000313" key="11">
    <source>
        <dbReference type="EnsemblPlants" id="OMERI04G00850.1"/>
    </source>
</evidence>
<proteinExistence type="inferred from homology"/>
<reference evidence="11" key="1">
    <citation type="submission" date="2015-04" db="UniProtKB">
        <authorList>
            <consortium name="EnsemblPlants"/>
        </authorList>
    </citation>
    <scope>IDENTIFICATION</scope>
</reference>
<keyword evidence="8" id="KW-0342">GTP-binding</keyword>
<dbReference type="GO" id="GO:0016811">
    <property type="term" value="F:hydrolase activity, acting on carbon-nitrogen (but not peptide) bonds, in linear amides"/>
    <property type="evidence" value="ECO:0007669"/>
    <property type="project" value="UniProtKB-ARBA"/>
</dbReference>
<dbReference type="Gene3D" id="3.40.50.300">
    <property type="entry name" value="P-loop containing nucleotide triphosphate hydrolases"/>
    <property type="match status" value="1"/>
</dbReference>
<evidence type="ECO:0000256" key="9">
    <source>
        <dbReference type="ARBA" id="ARBA00049117"/>
    </source>
</evidence>
<dbReference type="SMART" id="SM00889">
    <property type="entry name" value="EFG_IV"/>
    <property type="match status" value="1"/>
</dbReference>
<dbReference type="FunFam" id="3.90.1430.10:FF:000003">
    <property type="entry name" value="Elongation factor 2"/>
    <property type="match status" value="1"/>
</dbReference>
<dbReference type="SUPFAM" id="SSF50447">
    <property type="entry name" value="Translation proteins"/>
    <property type="match status" value="1"/>
</dbReference>
<dbReference type="GO" id="GO:1990904">
    <property type="term" value="C:ribonucleoprotein complex"/>
    <property type="evidence" value="ECO:0007669"/>
    <property type="project" value="TreeGrafter"/>
</dbReference>
<dbReference type="Gene3D" id="3.30.70.870">
    <property type="entry name" value="Elongation Factor G (Translational Gtpase), domain 3"/>
    <property type="match status" value="1"/>
</dbReference>
<dbReference type="SMART" id="SM00838">
    <property type="entry name" value="EFG_C"/>
    <property type="match status" value="1"/>
</dbReference>
<dbReference type="InterPro" id="IPR014721">
    <property type="entry name" value="Ribsml_uS5_D2-typ_fold_subgr"/>
</dbReference>
<comment type="similarity">
    <text evidence="2">Belongs to the amidase family.</text>
</comment>
<evidence type="ECO:0000256" key="4">
    <source>
        <dbReference type="ARBA" id="ARBA00022741"/>
    </source>
</evidence>
<dbReference type="SUPFAM" id="SSF54211">
    <property type="entry name" value="Ribosomal protein S5 domain 2-like"/>
    <property type="match status" value="1"/>
</dbReference>
<evidence type="ECO:0000313" key="12">
    <source>
        <dbReference type="Proteomes" id="UP000008021"/>
    </source>
</evidence>
<dbReference type="CDD" id="cd01681">
    <property type="entry name" value="aeEF2_snRNP_like_IV"/>
    <property type="match status" value="1"/>
</dbReference>
<dbReference type="Proteomes" id="UP000008021">
    <property type="component" value="Chromosome 4"/>
</dbReference>